<dbReference type="EMBL" id="NPEU01000021">
    <property type="protein sequence ID" value="RAI41261.1"/>
    <property type="molecule type" value="Genomic_DNA"/>
</dbReference>
<dbReference type="AlphaFoldDB" id="A0A327KSC7"/>
<organism evidence="2 3">
    <name type="scientific">Rhodoplanes elegans</name>
    <dbReference type="NCBI Taxonomy" id="29408"/>
    <lineage>
        <taxon>Bacteria</taxon>
        <taxon>Pseudomonadati</taxon>
        <taxon>Pseudomonadota</taxon>
        <taxon>Alphaproteobacteria</taxon>
        <taxon>Hyphomicrobiales</taxon>
        <taxon>Nitrobacteraceae</taxon>
        <taxon>Rhodoplanes</taxon>
    </lineage>
</organism>
<sequence>MFRSPRTYRVQRADREPLVRFMRDALEGEGCRIIYCSEPDQAPFIITFETRSGERMGVVAYAFLATRTPTKNRPTDERSFQVKYGSKLADNVHDIWQDPLGLYTTIFLGISPEDGHFVAVDPEMHNPTKFFIRIEYKDSQAEQIRKAGWHAWERSRVGREDQPIEVLVGGTSEHLLDLIRFERAAQGLDPGNRQLLAQKRGLFTGAPTTPSEAEAVEEIASHPLTKELDLGSDDILDLIATARRLKMAVRGWVAERHLADVLKRTPGITHCERIDDEGAPDLRVRLKDGPFLTIECKNVLRETDRLGVPRLDFQRTRASKSDPCSRYYAPTDFNILAACLHAVTESWEFKYIQPSRLAEHRKCPGKLNNNVRVDDAWTANPVPVLEAAAMTRL</sequence>
<reference evidence="2 3" key="1">
    <citation type="submission" date="2017-07" db="EMBL/GenBank/DDBJ databases">
        <title>Draft Genome Sequences of Select Purple Nonsulfur Bacteria.</title>
        <authorList>
            <person name="Lasarre B."/>
            <person name="Mckinlay J.B."/>
        </authorList>
    </citation>
    <scope>NUCLEOTIDE SEQUENCE [LARGE SCALE GENOMIC DNA]</scope>
    <source>
        <strain evidence="2 3">DSM 11907</strain>
    </source>
</reference>
<dbReference type="InterPro" id="IPR046894">
    <property type="entry name" value="MTaX1"/>
</dbReference>
<evidence type="ECO:0000313" key="3">
    <source>
        <dbReference type="Proteomes" id="UP000248863"/>
    </source>
</evidence>
<evidence type="ECO:0000313" key="2">
    <source>
        <dbReference type="EMBL" id="RAI41261.1"/>
    </source>
</evidence>
<feature type="domain" description="Methylase-associated X1" evidence="1">
    <location>
        <begin position="58"/>
        <end position="179"/>
    </location>
</feature>
<proteinExistence type="predicted"/>
<dbReference type="Pfam" id="PF20296">
    <property type="entry name" value="MTaX1"/>
    <property type="match status" value="1"/>
</dbReference>
<evidence type="ECO:0000259" key="1">
    <source>
        <dbReference type="Pfam" id="PF20296"/>
    </source>
</evidence>
<keyword evidence="3" id="KW-1185">Reference proteome</keyword>
<protein>
    <recommendedName>
        <fullName evidence="1">Methylase-associated X1 domain-containing protein</fullName>
    </recommendedName>
</protein>
<comment type="caution">
    <text evidence="2">The sequence shown here is derived from an EMBL/GenBank/DDBJ whole genome shotgun (WGS) entry which is preliminary data.</text>
</comment>
<gene>
    <name evidence="2" type="ORF">CH338_03620</name>
</gene>
<accession>A0A327KSC7</accession>
<dbReference type="Proteomes" id="UP000248863">
    <property type="component" value="Unassembled WGS sequence"/>
</dbReference>
<name>A0A327KSC7_9BRAD</name>